<sequence>MLALAHAESAVVAAPTSAGKTVVGEFAMVQALDGGGSVIFCSPTKALSNQKFLDFYKLFPQKVGLLTGDVSISRRSMLCHHADFERVKTVIFDEVHYIGDTERGSVWEEAIILLPAHVNLLCLSATVPNCLDLAGWICQTRHCVCHAVVKQSRPTPLRVYGIADITCLLVDTESGTFLEDNFQKLHPGERSAEDILHGIAANTRLTPALAFMFSKVACQTFALALGKRFNQAEVVASLIAEYHGARTSRLKGAIKFWASKKIARLCPITSHLRTDQAQQICSLTTEALLHLPEEDRGLEQATMWGGYV</sequence>
<dbReference type="EMBL" id="CAJNIZ010001380">
    <property type="protein sequence ID" value="CAE7189784.1"/>
    <property type="molecule type" value="Genomic_DNA"/>
</dbReference>
<accession>A0A812J0F9</accession>
<keyword evidence="7" id="KW-1185">Reference proteome</keyword>
<dbReference type="AlphaFoldDB" id="A0A812J0F9"/>
<dbReference type="PROSITE" id="PS51192">
    <property type="entry name" value="HELICASE_ATP_BIND_1"/>
    <property type="match status" value="1"/>
</dbReference>
<dbReference type="Proteomes" id="UP000649617">
    <property type="component" value="Unassembled WGS sequence"/>
</dbReference>
<dbReference type="SUPFAM" id="SSF52540">
    <property type="entry name" value="P-loop containing nucleoside triphosphate hydrolases"/>
    <property type="match status" value="1"/>
</dbReference>
<comment type="caution">
    <text evidence="6">The sequence shown here is derived from an EMBL/GenBank/DDBJ whole genome shotgun (WGS) entry which is preliminary data.</text>
</comment>
<organism evidence="6 7">
    <name type="scientific">Symbiodinium pilosum</name>
    <name type="common">Dinoflagellate</name>
    <dbReference type="NCBI Taxonomy" id="2952"/>
    <lineage>
        <taxon>Eukaryota</taxon>
        <taxon>Sar</taxon>
        <taxon>Alveolata</taxon>
        <taxon>Dinophyceae</taxon>
        <taxon>Suessiales</taxon>
        <taxon>Symbiodiniaceae</taxon>
        <taxon>Symbiodinium</taxon>
    </lineage>
</organism>
<reference evidence="6" key="1">
    <citation type="submission" date="2021-02" db="EMBL/GenBank/DDBJ databases">
        <authorList>
            <person name="Dougan E. K."/>
            <person name="Rhodes N."/>
            <person name="Thang M."/>
            <person name="Chan C."/>
        </authorList>
    </citation>
    <scope>NUCLEOTIDE SEQUENCE</scope>
</reference>
<keyword evidence="4" id="KW-0067">ATP-binding</keyword>
<keyword evidence="3" id="KW-0347">Helicase</keyword>
<dbReference type="GO" id="GO:0003676">
    <property type="term" value="F:nucleic acid binding"/>
    <property type="evidence" value="ECO:0007669"/>
    <property type="project" value="InterPro"/>
</dbReference>
<keyword evidence="2" id="KW-0378">Hydrolase</keyword>
<evidence type="ECO:0000313" key="7">
    <source>
        <dbReference type="Proteomes" id="UP000649617"/>
    </source>
</evidence>
<dbReference type="PANTHER" id="PTHR12131">
    <property type="entry name" value="ATP-DEPENDENT RNA AND DNA HELICASE"/>
    <property type="match status" value="1"/>
</dbReference>
<dbReference type="OrthoDB" id="64767at2759"/>
<dbReference type="SMART" id="SM00487">
    <property type="entry name" value="DEXDc"/>
    <property type="match status" value="1"/>
</dbReference>
<name>A0A812J0F9_SYMPI</name>
<dbReference type="InterPro" id="IPR050699">
    <property type="entry name" value="RNA-DNA_Helicase"/>
</dbReference>
<evidence type="ECO:0000313" key="6">
    <source>
        <dbReference type="EMBL" id="CAE7189784.1"/>
    </source>
</evidence>
<gene>
    <name evidence="6" type="primary">Mtrex</name>
    <name evidence="6" type="ORF">SPIL2461_LOCUS1424</name>
</gene>
<dbReference type="GO" id="GO:0004386">
    <property type="term" value="F:helicase activity"/>
    <property type="evidence" value="ECO:0007669"/>
    <property type="project" value="UniProtKB-KW"/>
</dbReference>
<proteinExistence type="predicted"/>
<evidence type="ECO:0000256" key="4">
    <source>
        <dbReference type="ARBA" id="ARBA00022840"/>
    </source>
</evidence>
<protein>
    <submittedName>
        <fullName evidence="6">Mtrex protein</fullName>
    </submittedName>
</protein>
<feature type="domain" description="Helicase ATP-binding" evidence="5">
    <location>
        <begin position="1"/>
        <end position="145"/>
    </location>
</feature>
<evidence type="ECO:0000259" key="5">
    <source>
        <dbReference type="PROSITE" id="PS51192"/>
    </source>
</evidence>
<dbReference type="Gene3D" id="3.40.50.300">
    <property type="entry name" value="P-loop containing nucleotide triphosphate hydrolases"/>
    <property type="match status" value="1"/>
</dbReference>
<dbReference type="GO" id="GO:0005524">
    <property type="term" value="F:ATP binding"/>
    <property type="evidence" value="ECO:0007669"/>
    <property type="project" value="UniProtKB-KW"/>
</dbReference>
<dbReference type="InterPro" id="IPR014001">
    <property type="entry name" value="Helicase_ATP-bd"/>
</dbReference>
<dbReference type="Pfam" id="PF00270">
    <property type="entry name" value="DEAD"/>
    <property type="match status" value="1"/>
</dbReference>
<evidence type="ECO:0000256" key="2">
    <source>
        <dbReference type="ARBA" id="ARBA00022801"/>
    </source>
</evidence>
<dbReference type="GO" id="GO:0070478">
    <property type="term" value="P:nuclear-transcribed mRNA catabolic process, 3'-5' exonucleolytic nonsense-mediated decay"/>
    <property type="evidence" value="ECO:0007669"/>
    <property type="project" value="TreeGrafter"/>
</dbReference>
<keyword evidence="1" id="KW-0547">Nucleotide-binding</keyword>
<dbReference type="InterPro" id="IPR027417">
    <property type="entry name" value="P-loop_NTPase"/>
</dbReference>
<dbReference type="GO" id="GO:0055087">
    <property type="term" value="C:Ski complex"/>
    <property type="evidence" value="ECO:0007669"/>
    <property type="project" value="TreeGrafter"/>
</dbReference>
<evidence type="ECO:0000256" key="1">
    <source>
        <dbReference type="ARBA" id="ARBA00022741"/>
    </source>
</evidence>
<dbReference type="InterPro" id="IPR011545">
    <property type="entry name" value="DEAD/DEAH_box_helicase_dom"/>
</dbReference>
<evidence type="ECO:0000256" key="3">
    <source>
        <dbReference type="ARBA" id="ARBA00022806"/>
    </source>
</evidence>
<dbReference type="GO" id="GO:0016787">
    <property type="term" value="F:hydrolase activity"/>
    <property type="evidence" value="ECO:0007669"/>
    <property type="project" value="UniProtKB-KW"/>
</dbReference>
<dbReference type="PANTHER" id="PTHR12131:SF1">
    <property type="entry name" value="ATP-DEPENDENT RNA HELICASE SUPV3L1, MITOCHONDRIAL-RELATED"/>
    <property type="match status" value="1"/>
</dbReference>